<proteinExistence type="inferred from homology"/>
<dbReference type="PANTHER" id="PTHR10763">
    <property type="entry name" value="CELL DIVISION CONTROL PROTEIN 6-RELATED"/>
    <property type="match status" value="1"/>
</dbReference>
<feature type="domain" description="Cdc6 C-terminal" evidence="7">
    <location>
        <begin position="307"/>
        <end position="391"/>
    </location>
</feature>
<dbReference type="InterPro" id="IPR036390">
    <property type="entry name" value="WH_DNA-bd_sf"/>
</dbReference>
<dbReference type="AlphaFoldDB" id="U1MTL1"/>
<dbReference type="InterPro" id="IPR027417">
    <property type="entry name" value="P-loop_NTPase"/>
</dbReference>
<dbReference type="Gene3D" id="1.10.8.60">
    <property type="match status" value="1"/>
</dbReference>
<dbReference type="EMBL" id="KE356561">
    <property type="protein sequence ID" value="ERG93619.1"/>
    <property type="molecule type" value="Genomic_DNA"/>
</dbReference>
<dbReference type="Gene3D" id="3.40.50.300">
    <property type="entry name" value="P-loop containing nucleotide triphosphate hydrolases"/>
    <property type="match status" value="1"/>
</dbReference>
<dbReference type="GO" id="GO:0006260">
    <property type="term" value="P:DNA replication"/>
    <property type="evidence" value="ECO:0007669"/>
    <property type="project" value="UniProtKB-UniRule"/>
</dbReference>
<dbReference type="InterPro" id="IPR041664">
    <property type="entry name" value="AAA_16"/>
</dbReference>
<dbReference type="RefSeq" id="WP_021053113.1">
    <property type="nucleotide sequence ID" value="NZ_KE356561.1"/>
</dbReference>
<sequence>MSEDLFAEMTETLFKDKSILSEEHSPDVIVERDDEIDAYRTALKDVLFGRNPSNVFIYGKTGVGKTAVTEYILDALQTEVKRRDAADDLQVHSRNCNDDTVYQTVRSLINSIRDNSREQFPETGLATSHALETLFKEMDRVGETFLFVLDEIDHLDDADTLLYELPRARANGTLVDARVGVIGISNNYTFRSSLSPKVKDTLMEKEIAFSPYDANELRSILSTRAENALAEEAYEESAIRFAAAKAAKDTGSARQAIDLLRESGDIAEEDSDKMIVDTHVQRAAQRVQRGRVENKLRDQTMHGQLILEALAQLEADGQAPARSKAVQQMYEKVTRGWKHNPLTTLKSIQNHLADLTMLGFLERTERNEGRAGGAHYQYELTLDPRTVLETRESIESEP</sequence>
<dbReference type="InterPro" id="IPR014277">
    <property type="entry name" value="Orc1/Cdc6_arc"/>
</dbReference>
<dbReference type="SUPFAM" id="SSF46785">
    <property type="entry name" value="Winged helix' DNA-binding domain"/>
    <property type="match status" value="1"/>
</dbReference>
<comment type="similarity">
    <text evidence="1 5">Belongs to the CDC6/cdc18 family.</text>
</comment>
<dbReference type="InterPro" id="IPR036388">
    <property type="entry name" value="WH-like_DNA-bd_sf"/>
</dbReference>
<dbReference type="CDD" id="cd08768">
    <property type="entry name" value="Cdc6_C"/>
    <property type="match status" value="1"/>
</dbReference>
<evidence type="ECO:0000313" key="8">
    <source>
        <dbReference type="EMBL" id="ERG93619.1"/>
    </source>
</evidence>
<feature type="binding site" evidence="5">
    <location>
        <begin position="63"/>
        <end position="67"/>
    </location>
    <ligand>
        <name>ATP</name>
        <dbReference type="ChEBI" id="CHEBI:30616"/>
    </ligand>
</feature>
<evidence type="ECO:0000256" key="4">
    <source>
        <dbReference type="ARBA" id="ARBA00022840"/>
    </source>
</evidence>
<feature type="binding site" evidence="5">
    <location>
        <position position="224"/>
    </location>
    <ligand>
        <name>ATP</name>
        <dbReference type="ChEBI" id="CHEBI:30616"/>
    </ligand>
</feature>
<dbReference type="NCBIfam" id="TIGR02928">
    <property type="entry name" value="orc1/cdc6 family replication initiation protein"/>
    <property type="match status" value="1"/>
</dbReference>
<keyword evidence="4 5" id="KW-0067">ATP-binding</keyword>
<dbReference type="SMART" id="SM01074">
    <property type="entry name" value="Cdc6_C"/>
    <property type="match status" value="1"/>
</dbReference>
<dbReference type="SMART" id="SM00382">
    <property type="entry name" value="AAA"/>
    <property type="match status" value="1"/>
</dbReference>
<organism evidence="8 9">
    <name type="scientific">Haloquadratum walsbyi J07HQW2</name>
    <dbReference type="NCBI Taxonomy" id="1238425"/>
    <lineage>
        <taxon>Archaea</taxon>
        <taxon>Methanobacteriati</taxon>
        <taxon>Methanobacteriota</taxon>
        <taxon>Stenosarchaea group</taxon>
        <taxon>Halobacteria</taxon>
        <taxon>Halobacteriales</taxon>
        <taxon>Haloferacaceae</taxon>
        <taxon>Haloquadratum</taxon>
    </lineage>
</organism>
<dbReference type="InterPro" id="IPR003593">
    <property type="entry name" value="AAA+_ATPase"/>
</dbReference>
<evidence type="ECO:0000259" key="6">
    <source>
        <dbReference type="SMART" id="SM00382"/>
    </source>
</evidence>
<keyword evidence="3 5" id="KW-0547">Nucleotide-binding</keyword>
<accession>U1MTL1</accession>
<dbReference type="InterPro" id="IPR050311">
    <property type="entry name" value="ORC1/CDC6"/>
</dbReference>
<feature type="domain" description="AAA+ ATPase" evidence="6">
    <location>
        <begin position="51"/>
        <end position="231"/>
    </location>
</feature>
<evidence type="ECO:0000259" key="7">
    <source>
        <dbReference type="SMART" id="SM01074"/>
    </source>
</evidence>
<dbReference type="InterPro" id="IPR015163">
    <property type="entry name" value="Cdc6_C"/>
</dbReference>
<dbReference type="Gene3D" id="1.10.10.10">
    <property type="entry name" value="Winged helix-like DNA-binding domain superfamily/Winged helix DNA-binding domain"/>
    <property type="match status" value="1"/>
</dbReference>
<dbReference type="HAMAP" id="MF_01407">
    <property type="entry name" value="ORC1_type_DNA_replic_protein"/>
    <property type="match status" value="1"/>
</dbReference>
<reference evidence="8 9" key="1">
    <citation type="journal article" date="2013" name="PLoS ONE">
        <title>Assembly-driven community genomics of a hypersaline microbial ecosystem.</title>
        <authorList>
            <person name="Podell S."/>
            <person name="Ugalde J.A."/>
            <person name="Narasingarao P."/>
            <person name="Banfield J.F."/>
            <person name="Heidelberg K.B."/>
            <person name="Allen E.E."/>
        </authorList>
    </citation>
    <scope>NUCLEOTIDE SEQUENCE [LARGE SCALE GENOMIC DNA]</scope>
    <source>
        <strain evidence="9">J07HQW2</strain>
    </source>
</reference>
<gene>
    <name evidence="8" type="ORF">J07HQW2_00052</name>
</gene>
<dbReference type="FunFam" id="1.10.8.60:FF:000073">
    <property type="entry name" value="ORC1-type DNA replication protein"/>
    <property type="match status" value="1"/>
</dbReference>
<dbReference type="HOGENOM" id="CLU_025112_2_1_2"/>
<name>U1MTL1_9EURY</name>
<keyword evidence="2 5" id="KW-0235">DNA replication</keyword>
<dbReference type="STRING" id="1238425.J07HQW2_00052"/>
<dbReference type="SUPFAM" id="SSF52540">
    <property type="entry name" value="P-loop containing nucleoside triphosphate hydrolases"/>
    <property type="match status" value="1"/>
</dbReference>
<dbReference type="Pfam" id="PF13191">
    <property type="entry name" value="AAA_16"/>
    <property type="match status" value="1"/>
</dbReference>
<protein>
    <recommendedName>
        <fullName evidence="5">ORC1-type DNA replication protein</fullName>
    </recommendedName>
</protein>
<dbReference type="PANTHER" id="PTHR10763:SF22">
    <property type="entry name" value="ORC1-TYPE DNA REPLICATION PROTEIN"/>
    <property type="match status" value="1"/>
</dbReference>
<dbReference type="eggNOG" id="arCOG00467">
    <property type="taxonomic scope" value="Archaea"/>
</dbReference>
<evidence type="ECO:0000256" key="2">
    <source>
        <dbReference type="ARBA" id="ARBA00022705"/>
    </source>
</evidence>
<evidence type="ECO:0000256" key="3">
    <source>
        <dbReference type="ARBA" id="ARBA00022741"/>
    </source>
</evidence>
<evidence type="ECO:0000313" key="9">
    <source>
        <dbReference type="Proteomes" id="UP000030710"/>
    </source>
</evidence>
<feature type="binding site" evidence="5">
    <location>
        <position position="212"/>
    </location>
    <ligand>
        <name>ATP</name>
        <dbReference type="ChEBI" id="CHEBI:30616"/>
    </ligand>
</feature>
<dbReference type="Pfam" id="PF22703">
    <property type="entry name" value="Cdc6_lid"/>
    <property type="match status" value="1"/>
</dbReference>
<comment type="function">
    <text evidence="5">Involved in regulation of DNA replication.</text>
</comment>
<dbReference type="Proteomes" id="UP000030710">
    <property type="component" value="Unassembled WGS sequence"/>
</dbReference>
<evidence type="ECO:0000256" key="5">
    <source>
        <dbReference type="HAMAP-Rule" id="MF_01407"/>
    </source>
</evidence>
<evidence type="ECO:0000256" key="1">
    <source>
        <dbReference type="ARBA" id="ARBA00006184"/>
    </source>
</evidence>
<dbReference type="InterPro" id="IPR055237">
    <property type="entry name" value="Cdc6_lid"/>
</dbReference>
<dbReference type="Pfam" id="PF09079">
    <property type="entry name" value="WHD_Cdc6"/>
    <property type="match status" value="1"/>
</dbReference>
<dbReference type="GO" id="GO:0005524">
    <property type="term" value="F:ATP binding"/>
    <property type="evidence" value="ECO:0007669"/>
    <property type="project" value="UniProtKB-UniRule"/>
</dbReference>